<dbReference type="Pfam" id="PF16727">
    <property type="entry name" value="REV1_C"/>
    <property type="match status" value="1"/>
</dbReference>
<dbReference type="Pfam" id="PF21999">
    <property type="entry name" value="IMS_HHH_1"/>
    <property type="match status" value="1"/>
</dbReference>
<dbReference type="CDD" id="cd17719">
    <property type="entry name" value="BRCT_Rev1"/>
    <property type="match status" value="1"/>
</dbReference>
<dbReference type="InterPro" id="IPR043502">
    <property type="entry name" value="DNA/RNA_pol_sf"/>
</dbReference>
<dbReference type="SUPFAM" id="SSF56672">
    <property type="entry name" value="DNA/RNA polymerases"/>
    <property type="match status" value="1"/>
</dbReference>
<keyword evidence="4" id="KW-0237">DNA synthesis</keyword>
<comment type="similarity">
    <text evidence="2">Belongs to the DNA polymerase type-Y family.</text>
</comment>
<evidence type="ECO:0000313" key="18">
    <source>
        <dbReference type="RefSeq" id="XP_055863808.1"/>
    </source>
</evidence>
<sequence>MSTSGSGVPRPTAQESNHGTKKNVKRKKRIFNGWGNSDDDDGWGGFGNYMIAKQRKLNDQFLRDCKGQSSCIFSGIIIYVNGFTNPSSDELRRLMQEHGGGYDLYLRKSRITHIIASNLPNSKFKLAKTIPVVKPEWITDCVNAGKRLSHIPYLLLGNQSQIQPGHSKFSNTSPFKSGVINLEEKEQNMTLIKKKIFEIKCNLEESVRCNSDANSRYSSDGSIALYQNESLSRITDKDAIIVQKDNINDNVEDNSEKEIISNSEDDNEDDSLSGTNRVAFERKGLKSKLHVYSLTETKSCYLQHPFKYDCSSKSSEFLKCESLDDNNILLQDQHLSKGLVLNNSNLCVLGHKSKSLSTSKNLMHSLIKCTSTSSNSDRLSKLKSSSIADANRLSDVISTNKNDADRSADFIPTNKIDADRSDDFIPTNKTNAERLSDFKTIYASNTDKSSSFKSSRSCISCDHPEVFKSPLKSLIPKTSDKNFLNEFYSNSRLHHISKWKAQLKAYVADLHKSETVFPRREQLRQAHIENVSKLGQPETLVSSKPSICEQTVMHIDMDSFFVSVGLLSRPELKDQPVAVTHFKGHLAQPSPDSNLEWEESQWLKKQQKILKGKTNISAVIKTQSKVEDILKVPTGSKSSYSLSEIASCSYQARQAGVKNGMFMGQALRLCPNLQTIPYDFEAYNRVSRAFYDVVASFTHDIEAVSCDEMFIDVTDILTDTGATAMELASVLRAEVKDKTGCSASVGIGPNMLLARLATRKAKPCGQYQVLTLEAKEFIQELSVRDLPGIGYSLANKLSKLGATTCGQLQKISQLTLQIEFGPKMGELLHRFSLGQDDRQVQSNKLRKSVSAEVNYGIRFSKEFEMVNFLQEMASEVKKRMDTIKVKGRGITLKLMVRRPDAPKETAKYMGHGICTTLNKSCNLPIPTNDVNVIAKELISMYRALHLSVCDIRGVGIQINKLDNDVSAKGNNHKDGQRHQSILSFTTVNNKNRNTSPCSTLPKTCTEESNEITFTKITAQPDSSIKTFTLVQSYNESRKILENNEHLLQSSAEGEHTNSTNFTDNENDKIIVKTNKKQTEFNKAGPSSMTYVDCSDNTYMLSESQLDPQVLKELPEDLAQEILETVRQRKKITTVVNSKHQSSDAIDLELPPASQVDVNCLQALPLSLQNELQHYYQQNQISAKKKHVFPVCNSPLKGQPELINATKKKGKKGRPPGKKSINFGSNIVKKAEQNVATGQSDFTIRHVQLTQRKHSAQSQTMIDQIPEAEDISLCNAKQVEEVRRLLKEWWDSCSEPQAEDIEIVTRYFIQLIRLDNLEQAYCILKFIKRTLLKLNNLQWKECMKRVITSVQDAIQASYKAQLKL</sequence>
<dbReference type="PROSITE" id="PS50173">
    <property type="entry name" value="UMUC"/>
    <property type="match status" value="1"/>
</dbReference>
<evidence type="ECO:0000256" key="9">
    <source>
        <dbReference type="ARBA" id="ARBA00022842"/>
    </source>
</evidence>
<comment type="subcellular location">
    <subcellularLocation>
        <location evidence="1">Nucleus</location>
    </subcellularLocation>
</comment>
<dbReference type="Gene3D" id="3.40.50.10190">
    <property type="entry name" value="BRCT domain"/>
    <property type="match status" value="1"/>
</dbReference>
<dbReference type="SMART" id="SM00292">
    <property type="entry name" value="BRCT"/>
    <property type="match status" value="1"/>
</dbReference>
<dbReference type="CDD" id="cd01701">
    <property type="entry name" value="PolY_Rev1"/>
    <property type="match status" value="1"/>
</dbReference>
<gene>
    <name evidence="18 19" type="primary">LOC106071496</name>
</gene>
<dbReference type="RefSeq" id="XP_055863808.1">
    <property type="nucleotide sequence ID" value="XM_056007833.1"/>
</dbReference>
<evidence type="ECO:0000256" key="8">
    <source>
        <dbReference type="ARBA" id="ARBA00022763"/>
    </source>
</evidence>
<dbReference type="RefSeq" id="XP_055863809.1">
    <property type="nucleotide sequence ID" value="XM_056007834.1"/>
</dbReference>
<keyword evidence="8" id="KW-0227">DNA damage</keyword>
<evidence type="ECO:0000256" key="6">
    <source>
        <dbReference type="ARBA" id="ARBA00022695"/>
    </source>
</evidence>
<keyword evidence="17" id="KW-1185">Reference proteome</keyword>
<comment type="cofactor">
    <cofactor evidence="13">
        <name>Mg(2+)</name>
        <dbReference type="ChEBI" id="CHEBI:18420"/>
    </cofactor>
    <text evidence="13">Binds 2 magnesium ions.</text>
</comment>
<dbReference type="GO" id="GO:0017125">
    <property type="term" value="F:deoxycytidyl transferase activity"/>
    <property type="evidence" value="ECO:0007669"/>
    <property type="project" value="TreeGrafter"/>
</dbReference>
<keyword evidence="12" id="KW-0539">Nucleus</keyword>
<evidence type="ECO:0000259" key="15">
    <source>
        <dbReference type="PROSITE" id="PS50172"/>
    </source>
</evidence>
<evidence type="ECO:0000256" key="14">
    <source>
        <dbReference type="SAM" id="MobiDB-lite"/>
    </source>
</evidence>
<evidence type="ECO:0000256" key="13">
    <source>
        <dbReference type="PIRSR" id="PIRSR036573-2"/>
    </source>
</evidence>
<evidence type="ECO:0000256" key="4">
    <source>
        <dbReference type="ARBA" id="ARBA00022634"/>
    </source>
</evidence>
<evidence type="ECO:0000313" key="19">
    <source>
        <dbReference type="RefSeq" id="XP_055863809.1"/>
    </source>
</evidence>
<dbReference type="PANTHER" id="PTHR45990:SF1">
    <property type="entry name" value="DNA REPAIR PROTEIN REV1"/>
    <property type="match status" value="1"/>
</dbReference>
<dbReference type="InterPro" id="IPR001357">
    <property type="entry name" value="BRCT_dom"/>
</dbReference>
<dbReference type="Gene3D" id="3.30.70.270">
    <property type="match status" value="1"/>
</dbReference>
<evidence type="ECO:0000259" key="16">
    <source>
        <dbReference type="PROSITE" id="PS50173"/>
    </source>
</evidence>
<evidence type="ECO:0000256" key="12">
    <source>
        <dbReference type="ARBA" id="ARBA00023242"/>
    </source>
</evidence>
<dbReference type="PROSITE" id="PS50172">
    <property type="entry name" value="BRCT"/>
    <property type="match status" value="1"/>
</dbReference>
<dbReference type="InterPro" id="IPR036775">
    <property type="entry name" value="DNA_pol_Y-fam_lit_finger_sf"/>
</dbReference>
<evidence type="ECO:0000256" key="1">
    <source>
        <dbReference type="ARBA" id="ARBA00004123"/>
    </source>
</evidence>
<keyword evidence="10" id="KW-0238">DNA-binding</keyword>
<evidence type="ECO:0000256" key="10">
    <source>
        <dbReference type="ARBA" id="ARBA00023125"/>
    </source>
</evidence>
<dbReference type="SUPFAM" id="SSF52113">
    <property type="entry name" value="BRCT domain"/>
    <property type="match status" value="1"/>
</dbReference>
<evidence type="ECO:0000256" key="3">
    <source>
        <dbReference type="ARBA" id="ARBA00020399"/>
    </source>
</evidence>
<dbReference type="InterPro" id="IPR001126">
    <property type="entry name" value="UmuC"/>
</dbReference>
<evidence type="ECO:0000256" key="5">
    <source>
        <dbReference type="ARBA" id="ARBA00022679"/>
    </source>
</evidence>
<dbReference type="GeneID" id="106071496"/>
<dbReference type="SUPFAM" id="SSF100879">
    <property type="entry name" value="Lesion bypass DNA polymerase (Y-family), little finger domain"/>
    <property type="match status" value="1"/>
</dbReference>
<dbReference type="FunFam" id="3.40.50.10190:FF:000011">
    <property type="entry name" value="DNA repair protein REV1"/>
    <property type="match status" value="1"/>
</dbReference>
<evidence type="ECO:0000256" key="7">
    <source>
        <dbReference type="ARBA" id="ARBA00022723"/>
    </source>
</evidence>
<dbReference type="Gene3D" id="6.10.250.1490">
    <property type="match status" value="1"/>
</dbReference>
<feature type="domain" description="BRCT" evidence="15">
    <location>
        <begin position="68"/>
        <end position="155"/>
    </location>
</feature>
<feature type="region of interest" description="Disordered" evidence="14">
    <location>
        <begin position="1"/>
        <end position="31"/>
    </location>
</feature>
<dbReference type="Proteomes" id="UP001165740">
    <property type="component" value="Chromosome 13"/>
</dbReference>
<reference evidence="18 19" key="1">
    <citation type="submission" date="2025-04" db="UniProtKB">
        <authorList>
            <consortium name="RefSeq"/>
        </authorList>
    </citation>
    <scope>IDENTIFICATION</scope>
</reference>
<evidence type="ECO:0000256" key="11">
    <source>
        <dbReference type="ARBA" id="ARBA00023204"/>
    </source>
</evidence>
<dbReference type="InterPro" id="IPR036420">
    <property type="entry name" value="BRCT_dom_sf"/>
</dbReference>
<protein>
    <recommendedName>
        <fullName evidence="3">DNA repair protein REV1</fullName>
    </recommendedName>
</protein>
<evidence type="ECO:0000313" key="17">
    <source>
        <dbReference type="Proteomes" id="UP001165740"/>
    </source>
</evidence>
<dbReference type="GO" id="GO:0003887">
    <property type="term" value="F:DNA-directed DNA polymerase activity"/>
    <property type="evidence" value="ECO:0007669"/>
    <property type="project" value="InterPro"/>
</dbReference>
<feature type="compositionally biased region" description="Basic residues" evidence="14">
    <location>
        <begin position="19"/>
        <end position="30"/>
    </location>
</feature>
<keyword evidence="9 13" id="KW-0460">Magnesium</keyword>
<dbReference type="OMA" id="STHVTQD"/>
<proteinExistence type="inferred from homology"/>
<dbReference type="GO" id="GO:0005634">
    <property type="term" value="C:nucleus"/>
    <property type="evidence" value="ECO:0007669"/>
    <property type="project" value="UniProtKB-SubCell"/>
</dbReference>
<dbReference type="GO" id="GO:0070987">
    <property type="term" value="P:error-free translesion synthesis"/>
    <property type="evidence" value="ECO:0007669"/>
    <property type="project" value="TreeGrafter"/>
</dbReference>
<dbReference type="InterPro" id="IPR017961">
    <property type="entry name" value="DNA_pol_Y-fam_little_finger"/>
</dbReference>
<dbReference type="InterPro" id="IPR031991">
    <property type="entry name" value="Rev1_C"/>
</dbReference>
<dbReference type="Pfam" id="PF00817">
    <property type="entry name" value="IMS"/>
    <property type="match status" value="1"/>
</dbReference>
<feature type="binding site" evidence="13">
    <location>
        <position position="707"/>
    </location>
    <ligand>
        <name>Mg(2+)</name>
        <dbReference type="ChEBI" id="CHEBI:18420"/>
        <label>1</label>
    </ligand>
</feature>
<dbReference type="GO" id="GO:0006281">
    <property type="term" value="P:DNA repair"/>
    <property type="evidence" value="ECO:0007669"/>
    <property type="project" value="UniProtKB-KW"/>
</dbReference>
<dbReference type="GO" id="GO:0042276">
    <property type="term" value="P:error-prone translesion synthesis"/>
    <property type="evidence" value="ECO:0007669"/>
    <property type="project" value="InterPro"/>
</dbReference>
<keyword evidence="6" id="KW-0548">Nucleotidyltransferase</keyword>
<feature type="binding site" evidence="13">
    <location>
        <position position="556"/>
    </location>
    <ligand>
        <name>Mg(2+)</name>
        <dbReference type="ChEBI" id="CHEBI:18420"/>
        <label>1</label>
    </ligand>
</feature>
<dbReference type="PANTHER" id="PTHR45990">
    <property type="entry name" value="DNA REPAIR PROTEIN REV1"/>
    <property type="match status" value="1"/>
</dbReference>
<feature type="binding site" evidence="13">
    <location>
        <position position="708"/>
    </location>
    <ligand>
        <name>Mg(2+)</name>
        <dbReference type="ChEBI" id="CHEBI:18420"/>
        <label>1</label>
    </ligand>
</feature>
<keyword evidence="5" id="KW-0808">Transferase</keyword>
<dbReference type="InterPro" id="IPR038401">
    <property type="entry name" value="Rev1_C_sf"/>
</dbReference>
<dbReference type="InterPro" id="IPR053848">
    <property type="entry name" value="IMS_HHH_1"/>
</dbReference>
<name>A0A9W2YLZ6_BIOGL</name>
<dbReference type="GO" id="GO:0003684">
    <property type="term" value="F:damaged DNA binding"/>
    <property type="evidence" value="ECO:0007669"/>
    <property type="project" value="InterPro"/>
</dbReference>
<dbReference type="Gene3D" id="3.30.1490.100">
    <property type="entry name" value="DNA polymerase, Y-family, little finger domain"/>
    <property type="match status" value="1"/>
</dbReference>
<dbReference type="OrthoDB" id="427711at2759"/>
<dbReference type="InterPro" id="IPR012112">
    <property type="entry name" value="REV1"/>
</dbReference>
<organism evidence="17 18">
    <name type="scientific">Biomphalaria glabrata</name>
    <name type="common">Bloodfluke planorb</name>
    <name type="synonym">Freshwater snail</name>
    <dbReference type="NCBI Taxonomy" id="6526"/>
    <lineage>
        <taxon>Eukaryota</taxon>
        <taxon>Metazoa</taxon>
        <taxon>Spiralia</taxon>
        <taxon>Lophotrochozoa</taxon>
        <taxon>Mollusca</taxon>
        <taxon>Gastropoda</taxon>
        <taxon>Heterobranchia</taxon>
        <taxon>Euthyneura</taxon>
        <taxon>Panpulmonata</taxon>
        <taxon>Hygrophila</taxon>
        <taxon>Lymnaeoidea</taxon>
        <taxon>Planorbidae</taxon>
        <taxon>Biomphalaria</taxon>
    </lineage>
</organism>
<keyword evidence="7 13" id="KW-0479">Metal-binding</keyword>
<dbReference type="Pfam" id="PF11799">
    <property type="entry name" value="IMS_C"/>
    <property type="match status" value="1"/>
</dbReference>
<accession>A0A9W2YLZ6</accession>
<keyword evidence="11" id="KW-0234">DNA repair</keyword>
<evidence type="ECO:0000256" key="2">
    <source>
        <dbReference type="ARBA" id="ARBA00010945"/>
    </source>
</evidence>
<dbReference type="Gene3D" id="1.10.150.20">
    <property type="entry name" value="5' to 3' exonuclease, C-terminal subdomain"/>
    <property type="match status" value="1"/>
</dbReference>
<dbReference type="GO" id="GO:0046872">
    <property type="term" value="F:metal ion binding"/>
    <property type="evidence" value="ECO:0007669"/>
    <property type="project" value="UniProtKB-KW"/>
</dbReference>
<dbReference type="PIRSF" id="PIRSF036573">
    <property type="entry name" value="REV1"/>
    <property type="match status" value="1"/>
</dbReference>
<dbReference type="InterPro" id="IPR043128">
    <property type="entry name" value="Rev_trsase/Diguanyl_cyclase"/>
</dbReference>
<dbReference type="FunFam" id="3.30.1490.100:FF:000001">
    <property type="entry name" value="DNA repair protein REV1"/>
    <property type="match status" value="1"/>
</dbReference>
<dbReference type="Gene3D" id="1.20.58.1280">
    <property type="entry name" value="DNA repair protein Rev1, C-terminal domain"/>
    <property type="match status" value="1"/>
</dbReference>
<feature type="domain" description="UmuC" evidence="16">
    <location>
        <begin position="552"/>
        <end position="790"/>
    </location>
</feature>
<dbReference type="Gene3D" id="3.40.1170.60">
    <property type="match status" value="1"/>
</dbReference>
<dbReference type="Pfam" id="PF00533">
    <property type="entry name" value="BRCT"/>
    <property type="match status" value="1"/>
</dbReference>